<protein>
    <submittedName>
        <fullName evidence="1">Uncharacterized protein</fullName>
    </submittedName>
</protein>
<keyword evidence="2" id="KW-1185">Reference proteome</keyword>
<organism evidence="1 2">
    <name type="scientific">Spodoptera exigua</name>
    <name type="common">Beet armyworm</name>
    <name type="synonym">Noctua fulgens</name>
    <dbReference type="NCBI Taxonomy" id="7107"/>
    <lineage>
        <taxon>Eukaryota</taxon>
        <taxon>Metazoa</taxon>
        <taxon>Ecdysozoa</taxon>
        <taxon>Arthropoda</taxon>
        <taxon>Hexapoda</taxon>
        <taxon>Insecta</taxon>
        <taxon>Pterygota</taxon>
        <taxon>Neoptera</taxon>
        <taxon>Endopterygota</taxon>
        <taxon>Lepidoptera</taxon>
        <taxon>Glossata</taxon>
        <taxon>Ditrysia</taxon>
        <taxon>Noctuoidea</taxon>
        <taxon>Noctuidae</taxon>
        <taxon>Amphipyrinae</taxon>
        <taxon>Spodoptera</taxon>
    </lineage>
</organism>
<dbReference type="Proteomes" id="UP000648187">
    <property type="component" value="Unassembled WGS sequence"/>
</dbReference>
<reference evidence="1" key="1">
    <citation type="submission" date="2020-08" db="EMBL/GenBank/DDBJ databases">
        <title>Spodoptera exigua strain:BAW_Kor-Di-RS1 Genome sequencing and assembly.</title>
        <authorList>
            <person name="Kim J."/>
            <person name="Nam H.Y."/>
            <person name="Kwon M."/>
            <person name="Choi J.H."/>
            <person name="Cho S.R."/>
            <person name="Kim G.-H."/>
        </authorList>
    </citation>
    <scope>NUCLEOTIDE SEQUENCE</scope>
    <source>
        <strain evidence="1">BAW_Kor-Di-RS1</strain>
        <tissue evidence="1">Whole-body</tissue>
    </source>
</reference>
<dbReference type="EMBL" id="JACKWZ010000127">
    <property type="protein sequence ID" value="KAF9414719.1"/>
    <property type="molecule type" value="Genomic_DNA"/>
</dbReference>
<comment type="caution">
    <text evidence="1">The sequence shown here is derived from an EMBL/GenBank/DDBJ whole genome shotgun (WGS) entry which is preliminary data.</text>
</comment>
<dbReference type="AlphaFoldDB" id="A0A835GGA0"/>
<sequence length="96" mass="10875">MKFRAPGHHGNLSIHRIPIKFKHLVVSEFTSPLSKTTLRKTIMLRLNQSEFSPGFPSDMTIIEINRNGKITVWSSIPCVSINQICQTFMLYAGSDI</sequence>
<proteinExistence type="predicted"/>
<name>A0A835GGA0_SPOEX</name>
<accession>A0A835GGA0</accession>
<evidence type="ECO:0000313" key="1">
    <source>
        <dbReference type="EMBL" id="KAF9414719.1"/>
    </source>
</evidence>
<evidence type="ECO:0000313" key="2">
    <source>
        <dbReference type="Proteomes" id="UP000648187"/>
    </source>
</evidence>
<gene>
    <name evidence="1" type="ORF">HW555_007497</name>
</gene>